<dbReference type="Gene3D" id="3.40.50.720">
    <property type="entry name" value="NAD(P)-binding Rossmann-like Domain"/>
    <property type="match status" value="1"/>
</dbReference>
<dbReference type="Proteomes" id="UP000321258">
    <property type="component" value="Unassembled WGS sequence"/>
</dbReference>
<dbReference type="AlphaFoldDB" id="A0A512IQ95"/>
<comment type="caution">
    <text evidence="2">The sequence shown here is derived from an EMBL/GenBank/DDBJ whole genome shotgun (WGS) entry which is preliminary data.</text>
</comment>
<dbReference type="SUPFAM" id="SSF51735">
    <property type="entry name" value="NAD(P)-binding Rossmann-fold domains"/>
    <property type="match status" value="1"/>
</dbReference>
<evidence type="ECO:0000259" key="1">
    <source>
        <dbReference type="SMART" id="SM00881"/>
    </source>
</evidence>
<organism evidence="2 3">
    <name type="scientific">Methylobacterium haplocladii</name>
    <dbReference type="NCBI Taxonomy" id="1176176"/>
    <lineage>
        <taxon>Bacteria</taxon>
        <taxon>Pseudomonadati</taxon>
        <taxon>Pseudomonadota</taxon>
        <taxon>Alphaproteobacteria</taxon>
        <taxon>Hyphomicrobiales</taxon>
        <taxon>Methylobacteriaceae</taxon>
        <taxon>Methylobacterium</taxon>
    </lineage>
</organism>
<feature type="domain" description="CoA-binding" evidence="1">
    <location>
        <begin position="76"/>
        <end position="173"/>
    </location>
</feature>
<evidence type="ECO:0000313" key="2">
    <source>
        <dbReference type="EMBL" id="GEO99893.1"/>
    </source>
</evidence>
<dbReference type="PANTHER" id="PTHR33303:SF2">
    <property type="entry name" value="COA-BINDING DOMAIN-CONTAINING PROTEIN"/>
    <property type="match status" value="1"/>
</dbReference>
<evidence type="ECO:0000313" key="3">
    <source>
        <dbReference type="Proteomes" id="UP000321258"/>
    </source>
</evidence>
<dbReference type="InterPro" id="IPR003781">
    <property type="entry name" value="CoA-bd"/>
</dbReference>
<accession>A0A512IQ95</accession>
<keyword evidence="3" id="KW-1185">Reference proteome</keyword>
<dbReference type="SMART" id="SM00881">
    <property type="entry name" value="CoA_binding"/>
    <property type="match status" value="1"/>
</dbReference>
<dbReference type="PANTHER" id="PTHR33303">
    <property type="entry name" value="CYTOPLASMIC PROTEIN-RELATED"/>
    <property type="match status" value="1"/>
</dbReference>
<gene>
    <name evidence="2" type="ORF">MHA02_22810</name>
</gene>
<reference evidence="2 3" key="1">
    <citation type="submission" date="2019-07" db="EMBL/GenBank/DDBJ databases">
        <title>Whole genome shotgun sequence of Methylobacterium haplocladii NBRC 107714.</title>
        <authorList>
            <person name="Hosoyama A."/>
            <person name="Uohara A."/>
            <person name="Ohji S."/>
            <person name="Ichikawa N."/>
        </authorList>
    </citation>
    <scope>NUCLEOTIDE SEQUENCE [LARGE SCALE GENOMIC DNA]</scope>
    <source>
        <strain evidence="2 3">NBRC 107714</strain>
    </source>
</reference>
<dbReference type="EMBL" id="BJZT01000024">
    <property type="protein sequence ID" value="GEO99893.1"/>
    <property type="molecule type" value="Genomic_DNA"/>
</dbReference>
<sequence length="236" mass="25969">MVEPHPRRQRADRLQVVGAPAIVQLREFAIEEVAGFFEAHRGHRRLAARQRLADKAAMDATLAHHDRYPDTTIRALMKATRTIALVGASANPARPSYIVLKYLSERGYTVTPVNPGLAGQTLLGMTVIARLAELPGPVDMVEIFRNSIAADGLVDEALALPELPKIIWMQLGVRNDEAAARAEARGVTVIMNRCPKIEYGRLSGEIGWTGVNSRIISAKKPVLDKRGVQRLTIDDR</sequence>
<name>A0A512IQ95_9HYPH</name>
<dbReference type="InterPro" id="IPR036291">
    <property type="entry name" value="NAD(P)-bd_dom_sf"/>
</dbReference>
<proteinExistence type="predicted"/>
<dbReference type="Pfam" id="PF13380">
    <property type="entry name" value="CoA_binding_2"/>
    <property type="match status" value="1"/>
</dbReference>
<protein>
    <recommendedName>
        <fullName evidence="1">CoA-binding domain-containing protein</fullName>
    </recommendedName>
</protein>